<evidence type="ECO:0000256" key="6">
    <source>
        <dbReference type="SAM" id="Phobius"/>
    </source>
</evidence>
<dbReference type="PANTHER" id="PTHR31885:SF6">
    <property type="entry name" value="GH04784P"/>
    <property type="match status" value="1"/>
</dbReference>
<feature type="transmembrane region" description="Helical" evidence="6">
    <location>
        <begin position="164"/>
        <end position="181"/>
    </location>
</feature>
<reference evidence="7" key="2">
    <citation type="journal article" date="2021" name="PeerJ">
        <title>Extensive microbial diversity within the chicken gut microbiome revealed by metagenomics and culture.</title>
        <authorList>
            <person name="Gilroy R."/>
            <person name="Ravi A."/>
            <person name="Getino M."/>
            <person name="Pursley I."/>
            <person name="Horton D.L."/>
            <person name="Alikhan N.F."/>
            <person name="Baker D."/>
            <person name="Gharbi K."/>
            <person name="Hall N."/>
            <person name="Watson M."/>
            <person name="Adriaenssens E.M."/>
            <person name="Foster-Nyarko E."/>
            <person name="Jarju S."/>
            <person name="Secka A."/>
            <person name="Antonio M."/>
            <person name="Oren A."/>
            <person name="Chaudhuri R.R."/>
            <person name="La Ragione R."/>
            <person name="Hildebrand F."/>
            <person name="Pallen M.J."/>
        </authorList>
    </citation>
    <scope>NUCLEOTIDE SEQUENCE</scope>
    <source>
        <strain evidence="7">ChiHile30-977</strain>
    </source>
</reference>
<keyword evidence="5 6" id="KW-0472">Membrane</keyword>
<evidence type="ECO:0000256" key="2">
    <source>
        <dbReference type="ARBA" id="ARBA00007375"/>
    </source>
</evidence>
<evidence type="ECO:0000256" key="4">
    <source>
        <dbReference type="ARBA" id="ARBA00022989"/>
    </source>
</evidence>
<dbReference type="InterPro" id="IPR012506">
    <property type="entry name" value="TMEM86B-like"/>
</dbReference>
<dbReference type="Proteomes" id="UP000886819">
    <property type="component" value="Unassembled WGS sequence"/>
</dbReference>
<comment type="caution">
    <text evidence="7">The sequence shown here is derived from an EMBL/GenBank/DDBJ whole genome shotgun (WGS) entry which is preliminary data.</text>
</comment>
<gene>
    <name evidence="7" type="ORF">IAA66_10910</name>
</gene>
<sequence length="214" mass="23065">MVVKLKLLGMGLVLLAAAVLAFLRGLPWHYLACAALGLSWVGDAMLAHYPPVAKGVPDPFLAGMASFSLAQVAYISALWMSLVAMPQRHMQTPGTVLGLHVIGGALPVYLLAATLFWVLFLLRARQPAAVKGAALVYALLVSAMAAFALSAAFTGVWFVWQLPLGGLLFLVSDGLIAAHVFRGVVADERRYDAMVWATYAPAQLLMLWGIWRLY</sequence>
<keyword evidence="3 6" id="KW-0812">Transmembrane</keyword>
<proteinExistence type="inferred from homology"/>
<dbReference type="AlphaFoldDB" id="A0A9D1CJQ8"/>
<comment type="subcellular location">
    <subcellularLocation>
        <location evidence="1">Membrane</location>
        <topology evidence="1">Multi-pass membrane protein</topology>
    </subcellularLocation>
</comment>
<evidence type="ECO:0000256" key="5">
    <source>
        <dbReference type="ARBA" id="ARBA00023136"/>
    </source>
</evidence>
<dbReference type="Pfam" id="PF07947">
    <property type="entry name" value="YhhN"/>
    <property type="match status" value="1"/>
</dbReference>
<evidence type="ECO:0008006" key="9">
    <source>
        <dbReference type="Google" id="ProtNLM"/>
    </source>
</evidence>
<evidence type="ECO:0000256" key="3">
    <source>
        <dbReference type="ARBA" id="ARBA00022692"/>
    </source>
</evidence>
<accession>A0A9D1CJQ8</accession>
<feature type="transmembrane region" description="Helical" evidence="6">
    <location>
        <begin position="193"/>
        <end position="211"/>
    </location>
</feature>
<reference evidence="7" key="1">
    <citation type="submission" date="2020-10" db="EMBL/GenBank/DDBJ databases">
        <authorList>
            <person name="Gilroy R."/>
        </authorList>
    </citation>
    <scope>NUCLEOTIDE SEQUENCE</scope>
    <source>
        <strain evidence="7">ChiHile30-977</strain>
    </source>
</reference>
<protein>
    <recommendedName>
        <fullName evidence="9">YhhN-like protein</fullName>
    </recommendedName>
</protein>
<dbReference type="PANTHER" id="PTHR31885">
    <property type="entry name" value="GH04784P"/>
    <property type="match status" value="1"/>
</dbReference>
<keyword evidence="4 6" id="KW-1133">Transmembrane helix</keyword>
<feature type="transmembrane region" description="Helical" evidence="6">
    <location>
        <begin position="29"/>
        <end position="49"/>
    </location>
</feature>
<dbReference type="GO" id="GO:0016787">
    <property type="term" value="F:hydrolase activity"/>
    <property type="evidence" value="ECO:0007669"/>
    <property type="project" value="TreeGrafter"/>
</dbReference>
<evidence type="ECO:0000256" key="1">
    <source>
        <dbReference type="ARBA" id="ARBA00004141"/>
    </source>
</evidence>
<comment type="similarity">
    <text evidence="2">Belongs to the TMEM86 family.</text>
</comment>
<feature type="transmembrane region" description="Helical" evidence="6">
    <location>
        <begin position="134"/>
        <end position="158"/>
    </location>
</feature>
<organism evidence="7 8">
    <name type="scientific">Candidatus Avichristensenella intestinipullorum</name>
    <dbReference type="NCBI Taxonomy" id="2840693"/>
    <lineage>
        <taxon>Bacteria</taxon>
        <taxon>Bacillati</taxon>
        <taxon>Bacillota</taxon>
        <taxon>Clostridia</taxon>
        <taxon>Candidatus Avichristensenella</taxon>
    </lineage>
</organism>
<dbReference type="EMBL" id="DVFI01000151">
    <property type="protein sequence ID" value="HIQ64070.1"/>
    <property type="molecule type" value="Genomic_DNA"/>
</dbReference>
<evidence type="ECO:0000313" key="7">
    <source>
        <dbReference type="EMBL" id="HIQ64070.1"/>
    </source>
</evidence>
<feature type="transmembrane region" description="Helical" evidence="6">
    <location>
        <begin position="7"/>
        <end position="23"/>
    </location>
</feature>
<feature type="transmembrane region" description="Helical" evidence="6">
    <location>
        <begin position="97"/>
        <end position="122"/>
    </location>
</feature>
<dbReference type="GO" id="GO:0016020">
    <property type="term" value="C:membrane"/>
    <property type="evidence" value="ECO:0007669"/>
    <property type="project" value="UniProtKB-SubCell"/>
</dbReference>
<name>A0A9D1CJQ8_9FIRM</name>
<feature type="transmembrane region" description="Helical" evidence="6">
    <location>
        <begin position="61"/>
        <end position="85"/>
    </location>
</feature>
<evidence type="ECO:0000313" key="8">
    <source>
        <dbReference type="Proteomes" id="UP000886819"/>
    </source>
</evidence>